<reference evidence="2" key="2">
    <citation type="submission" date="2023-06" db="EMBL/GenBank/DDBJ databases">
        <authorList>
            <consortium name="Lawrence Berkeley National Laboratory"/>
            <person name="Haridas S."/>
            <person name="Hensen N."/>
            <person name="Bonometti L."/>
            <person name="Westerberg I."/>
            <person name="Brannstrom I.O."/>
            <person name="Guillou S."/>
            <person name="Cros-Aarteil S."/>
            <person name="Calhoun S."/>
            <person name="Kuo A."/>
            <person name="Mondo S."/>
            <person name="Pangilinan J."/>
            <person name="Riley R."/>
            <person name="Labutti K."/>
            <person name="Andreopoulos B."/>
            <person name="Lipzen A."/>
            <person name="Chen C."/>
            <person name="Yanf M."/>
            <person name="Daum C."/>
            <person name="Ng V."/>
            <person name="Clum A."/>
            <person name="Steindorff A."/>
            <person name="Ohm R."/>
            <person name="Martin F."/>
            <person name="Silar P."/>
            <person name="Natvig D."/>
            <person name="Lalanne C."/>
            <person name="Gautier V."/>
            <person name="Ament-Velasquez S.L."/>
            <person name="Kruys A."/>
            <person name="Hutchinson M.I."/>
            <person name="Powell A.J."/>
            <person name="Barry K."/>
            <person name="Miller A.N."/>
            <person name="Grigoriev I.V."/>
            <person name="Debuchy R."/>
            <person name="Gladieux P."/>
            <person name="Thoren M.H."/>
            <person name="Johannesson H."/>
        </authorList>
    </citation>
    <scope>NUCLEOTIDE SEQUENCE</scope>
    <source>
        <strain evidence="2">SMH4131-1</strain>
    </source>
</reference>
<keyword evidence="3" id="KW-1185">Reference proteome</keyword>
<dbReference type="Proteomes" id="UP001286456">
    <property type="component" value="Unassembled WGS sequence"/>
</dbReference>
<dbReference type="EMBL" id="JAUEPO010000005">
    <property type="protein sequence ID" value="KAK3320997.1"/>
    <property type="molecule type" value="Genomic_DNA"/>
</dbReference>
<feature type="signal peptide" evidence="1">
    <location>
        <begin position="1"/>
        <end position="23"/>
    </location>
</feature>
<protein>
    <submittedName>
        <fullName evidence="2">Uncharacterized protein</fullName>
    </submittedName>
</protein>
<gene>
    <name evidence="2" type="ORF">B0T19DRAFT_403591</name>
</gene>
<name>A0AAE0IAA5_9PEZI</name>
<sequence>MGKRLRVLLAPCVLYLVARSALSQLPALGLDPSTSLASSLIHWMPKLDLLSIFNEYRCKHGLTTANIRDPSYHQHNVAFNNIHVRDCNDPGIIDPSKYPEASKLLGSFLKYLDHALEVLE</sequence>
<evidence type="ECO:0000313" key="3">
    <source>
        <dbReference type="Proteomes" id="UP001286456"/>
    </source>
</evidence>
<proteinExistence type="predicted"/>
<organism evidence="2 3">
    <name type="scientific">Cercophora scortea</name>
    <dbReference type="NCBI Taxonomy" id="314031"/>
    <lineage>
        <taxon>Eukaryota</taxon>
        <taxon>Fungi</taxon>
        <taxon>Dikarya</taxon>
        <taxon>Ascomycota</taxon>
        <taxon>Pezizomycotina</taxon>
        <taxon>Sordariomycetes</taxon>
        <taxon>Sordariomycetidae</taxon>
        <taxon>Sordariales</taxon>
        <taxon>Lasiosphaeriaceae</taxon>
        <taxon>Cercophora</taxon>
    </lineage>
</organism>
<evidence type="ECO:0000256" key="1">
    <source>
        <dbReference type="SAM" id="SignalP"/>
    </source>
</evidence>
<dbReference type="AlphaFoldDB" id="A0AAE0IAA5"/>
<feature type="chain" id="PRO_5042010002" evidence="1">
    <location>
        <begin position="24"/>
        <end position="120"/>
    </location>
</feature>
<accession>A0AAE0IAA5</accession>
<evidence type="ECO:0000313" key="2">
    <source>
        <dbReference type="EMBL" id="KAK3320997.1"/>
    </source>
</evidence>
<reference evidence="2" key="1">
    <citation type="journal article" date="2023" name="Mol. Phylogenet. Evol.">
        <title>Genome-scale phylogeny and comparative genomics of the fungal order Sordariales.</title>
        <authorList>
            <person name="Hensen N."/>
            <person name="Bonometti L."/>
            <person name="Westerberg I."/>
            <person name="Brannstrom I.O."/>
            <person name="Guillou S."/>
            <person name="Cros-Aarteil S."/>
            <person name="Calhoun S."/>
            <person name="Haridas S."/>
            <person name="Kuo A."/>
            <person name="Mondo S."/>
            <person name="Pangilinan J."/>
            <person name="Riley R."/>
            <person name="LaButti K."/>
            <person name="Andreopoulos B."/>
            <person name="Lipzen A."/>
            <person name="Chen C."/>
            <person name="Yan M."/>
            <person name="Daum C."/>
            <person name="Ng V."/>
            <person name="Clum A."/>
            <person name="Steindorff A."/>
            <person name="Ohm R.A."/>
            <person name="Martin F."/>
            <person name="Silar P."/>
            <person name="Natvig D.O."/>
            <person name="Lalanne C."/>
            <person name="Gautier V."/>
            <person name="Ament-Velasquez S.L."/>
            <person name="Kruys A."/>
            <person name="Hutchinson M.I."/>
            <person name="Powell A.J."/>
            <person name="Barry K."/>
            <person name="Miller A.N."/>
            <person name="Grigoriev I.V."/>
            <person name="Debuchy R."/>
            <person name="Gladieux P."/>
            <person name="Hiltunen Thoren M."/>
            <person name="Johannesson H."/>
        </authorList>
    </citation>
    <scope>NUCLEOTIDE SEQUENCE</scope>
    <source>
        <strain evidence="2">SMH4131-1</strain>
    </source>
</reference>
<comment type="caution">
    <text evidence="2">The sequence shown here is derived from an EMBL/GenBank/DDBJ whole genome shotgun (WGS) entry which is preliminary data.</text>
</comment>
<keyword evidence="1" id="KW-0732">Signal</keyword>